<evidence type="ECO:0000256" key="3">
    <source>
        <dbReference type="ARBA" id="ARBA00022490"/>
    </source>
</evidence>
<dbReference type="InterPro" id="IPR056169">
    <property type="entry name" value="HB_ELP1"/>
</dbReference>
<evidence type="ECO:0000259" key="7">
    <source>
        <dbReference type="Pfam" id="PF23797"/>
    </source>
</evidence>
<protein>
    <recommendedName>
        <fullName evidence="5">Elongator complex protein 1</fullName>
    </recommendedName>
</protein>
<dbReference type="InterPro" id="IPR056167">
    <property type="entry name" value="A-sol_ELP1"/>
</dbReference>
<dbReference type="PIRSF" id="PIRSF017233">
    <property type="entry name" value="IKAP"/>
    <property type="match status" value="1"/>
</dbReference>
<feature type="domain" description="ELP1 three-helical bundle" evidence="10">
    <location>
        <begin position="896"/>
        <end position="1072"/>
    </location>
</feature>
<gene>
    <name evidence="11" type="ORF">KUTeg_018059</name>
</gene>
<keyword evidence="3 5" id="KW-0963">Cytoplasm</keyword>
<dbReference type="Pfam" id="PF23936">
    <property type="entry name" value="HB_ELP1"/>
    <property type="match status" value="1"/>
</dbReference>
<evidence type="ECO:0000259" key="8">
    <source>
        <dbReference type="Pfam" id="PF23878"/>
    </source>
</evidence>
<comment type="function">
    <text evidence="5">Component of the elongator complex which is required for multiple tRNA modifications, including mcm5U (5-methoxycarbonylmethyl uridine), mcm5s2U (5-methoxycarbonylmethyl-2-thiouridine), and ncm5U (5-carbamoylmethyl uridine). The elongator complex catalyzes formation of carboxymethyluridine in the wobble base at position 34 in tRNAs.</text>
</comment>
<feature type="domain" description="ELP1 alpha-solenoid" evidence="9">
    <location>
        <begin position="514"/>
        <end position="717"/>
    </location>
</feature>
<keyword evidence="12" id="KW-1185">Reference proteome</keyword>
<dbReference type="InterPro" id="IPR036322">
    <property type="entry name" value="WD40_repeat_dom_sf"/>
</dbReference>
<evidence type="ECO:0000259" key="6">
    <source>
        <dbReference type="Pfam" id="PF04762"/>
    </source>
</evidence>
<feature type="domain" description="ELP1 TPR" evidence="8">
    <location>
        <begin position="724"/>
        <end position="887"/>
    </location>
</feature>
<dbReference type="Pfam" id="PF23925">
    <property type="entry name" value="A-sol_ELP1"/>
    <property type="match status" value="1"/>
</dbReference>
<dbReference type="Pfam" id="PF23797">
    <property type="entry name" value="Beta-prop_ELP1_2nd"/>
    <property type="match status" value="1"/>
</dbReference>
<dbReference type="InterPro" id="IPR056165">
    <property type="entry name" value="Beta-prop_ELP1_2nd"/>
</dbReference>
<accession>A0ABQ9EGT3</accession>
<comment type="similarity">
    <text evidence="2 5">Belongs to the ELP1/IKA1 family.</text>
</comment>
<dbReference type="InterPro" id="IPR056166">
    <property type="entry name" value="TPR_ELP1"/>
</dbReference>
<dbReference type="Pfam" id="PF23878">
    <property type="entry name" value="TPR_ELP1"/>
    <property type="match status" value="1"/>
</dbReference>
<dbReference type="EMBL" id="JARBDR010000903">
    <property type="protein sequence ID" value="KAJ8304476.1"/>
    <property type="molecule type" value="Genomic_DNA"/>
</dbReference>
<dbReference type="SUPFAM" id="SSF50978">
    <property type="entry name" value="WD40 repeat-like"/>
    <property type="match status" value="1"/>
</dbReference>
<organism evidence="11 12">
    <name type="scientific">Tegillarca granosa</name>
    <name type="common">Malaysian cockle</name>
    <name type="synonym">Anadara granosa</name>
    <dbReference type="NCBI Taxonomy" id="220873"/>
    <lineage>
        <taxon>Eukaryota</taxon>
        <taxon>Metazoa</taxon>
        <taxon>Spiralia</taxon>
        <taxon>Lophotrochozoa</taxon>
        <taxon>Mollusca</taxon>
        <taxon>Bivalvia</taxon>
        <taxon>Autobranchia</taxon>
        <taxon>Pteriomorphia</taxon>
        <taxon>Arcoida</taxon>
        <taxon>Arcoidea</taxon>
        <taxon>Arcidae</taxon>
        <taxon>Tegillarca</taxon>
    </lineage>
</organism>
<comment type="subcellular location">
    <subcellularLocation>
        <location evidence="5">Cytoplasm</location>
    </subcellularLocation>
    <subcellularLocation>
        <location evidence="5">Nucleus</location>
    </subcellularLocation>
</comment>
<evidence type="ECO:0000259" key="10">
    <source>
        <dbReference type="Pfam" id="PF23936"/>
    </source>
</evidence>
<proteinExistence type="inferred from homology"/>
<evidence type="ECO:0000256" key="4">
    <source>
        <dbReference type="ARBA" id="ARBA00022694"/>
    </source>
</evidence>
<feature type="domain" description="ELP1 N-terminal second beta-propeller" evidence="7">
    <location>
        <begin position="192"/>
        <end position="490"/>
    </location>
</feature>
<evidence type="ECO:0000256" key="5">
    <source>
        <dbReference type="PIRNR" id="PIRNR017233"/>
    </source>
</evidence>
<dbReference type="PANTHER" id="PTHR12747">
    <property type="entry name" value="ELONGATOR COMPLEX PROTEIN 1"/>
    <property type="match status" value="1"/>
</dbReference>
<evidence type="ECO:0000313" key="12">
    <source>
        <dbReference type="Proteomes" id="UP001217089"/>
    </source>
</evidence>
<reference evidence="11 12" key="1">
    <citation type="submission" date="2022-12" db="EMBL/GenBank/DDBJ databases">
        <title>Chromosome-level genome of Tegillarca granosa.</title>
        <authorList>
            <person name="Kim J."/>
        </authorList>
    </citation>
    <scope>NUCLEOTIDE SEQUENCE [LARGE SCALE GENOMIC DNA]</scope>
    <source>
        <strain evidence="11">Teg-2019</strain>
        <tissue evidence="11">Adductor muscle</tissue>
    </source>
</reference>
<dbReference type="Gene3D" id="1.25.40.470">
    <property type="match status" value="1"/>
</dbReference>
<comment type="pathway">
    <text evidence="1">tRNA modification; 5-methoxycarbonylmethyl-2-thiouridine-tRNA biosynthesis.</text>
</comment>
<dbReference type="PANTHER" id="PTHR12747:SF0">
    <property type="entry name" value="ELONGATOR COMPLEX PROTEIN 1"/>
    <property type="match status" value="1"/>
</dbReference>
<sequence>MVSVLLVGTISPDTGSRKMRVWSRDCVHQSTSENIAGIEQALAWKPSGSLIASTIRRPNKHEVIFFEKNGLHHGEFTLPFGVKDVKVKEVLWNMESTVLAVWCEDLQEEEANKVPKSYVQLWTCGNYHWYLKQSLHFNGLEKERVVAVEWDPEQAYRLHIICGGGKYLQYTWSWATISSTGKSEDDPTIVSVIDGDRVLMTPTRDMVVPPPMSAYYIHLPCTVNSLAFCQGTQTHDVAILTVDNKIALYKFQDNKDVDRSIKFDAAGGNMFSVCCKTPTCTGIFRIKGQPEDQTRYPLMIQHLTWLKDDLMIFSCTDTQTGQNSVIMTAELETMDEDKCFVIKSRTPVESFIYKMAVSCETGHVAVQLIDGTVLKFNPANEMIMPWETSGGMELHLPLPCTQMSVCNIGGEEVVIGLTERYRFYVNDIEVASNCTSFAVHDEFLLLTTLTHTCRCICRKTKVNVLPTLSDGKAHPFDESIRRVERGSRIVCVVPDDTKLVLQMPRGNLETIHPRALVLSAVRKRLDKLQFKDAMVIMRKHRINLNLIYDHSPENFLNNVETFVNQISSVNQINLFLTDLQEEDVTVIMYTAAYDRNPDTLDDTQDKPSKIDIVCDAVRHALKNIDENKYLLSILTAYVKKTTPELESALLLVKHLRDHPSDSHAVNAEETLKYLLFLVDVNQMFDVALGTYDFDLVLLVAEKSHKDPKEYIPFLNNLRRLKEPYKNFVIEKHLKRYDKALQHVSKCGDEHFPECISLVQEHKLYTESLLLFPVSSQHYKDLSKLYGDYLVEKRRHDEAGIMYIKAEEWKLALDAFTDCCNWRQVFCMTAKLKYQTDTETDIARKLAAELKSKRQHSDAAQVLLQYANDVEEAIVCLIEGCQWDEALRVMYKHNRTDFIETDLKSALVDNYETMLESLVSMQAEFEKYRSRLKVVRVEKEKARIEFMESGGVAGADSDLFSDTSSATGESIQSSQYTVDSSRSTVYSKISGRSAKNQRKADHKRWKLKEGSQFEDLALIAAMSKLIKAVDEMKNEMNMLLKALVQFHYDEKAKELQTKYDKFLTLIEKSIPEVWLQETEESTTQPVLGPMTTANSIAQAVQKGATVKSQETQGKRHTCYM</sequence>
<feature type="domain" description="ELP1 first N-terminal beta-propeller" evidence="6">
    <location>
        <begin position="7"/>
        <end position="153"/>
    </location>
</feature>
<name>A0ABQ9EGT3_TEGGR</name>
<evidence type="ECO:0000259" key="9">
    <source>
        <dbReference type="Pfam" id="PF23925"/>
    </source>
</evidence>
<dbReference type="InterPro" id="IPR006849">
    <property type="entry name" value="Elp1"/>
</dbReference>
<comment type="caution">
    <text evidence="11">The sequence shown here is derived from an EMBL/GenBank/DDBJ whole genome shotgun (WGS) entry which is preliminary data.</text>
</comment>
<evidence type="ECO:0000256" key="1">
    <source>
        <dbReference type="ARBA" id="ARBA00005043"/>
    </source>
</evidence>
<dbReference type="InterPro" id="IPR056164">
    <property type="entry name" value="Beta-prop_ELP1_1st"/>
</dbReference>
<evidence type="ECO:0000313" key="11">
    <source>
        <dbReference type="EMBL" id="KAJ8304476.1"/>
    </source>
</evidence>
<keyword evidence="4" id="KW-0819">tRNA processing</keyword>
<keyword evidence="5" id="KW-0539">Nucleus</keyword>
<evidence type="ECO:0000256" key="2">
    <source>
        <dbReference type="ARBA" id="ARBA00006086"/>
    </source>
</evidence>
<dbReference type="Pfam" id="PF04762">
    <property type="entry name" value="Beta-prop_ELP1_1st"/>
    <property type="match status" value="1"/>
</dbReference>
<dbReference type="Proteomes" id="UP001217089">
    <property type="component" value="Unassembled WGS sequence"/>
</dbReference>